<dbReference type="PANTHER" id="PTHR11559">
    <property type="entry name" value="CARBOXYLESTERASE"/>
    <property type="match status" value="1"/>
</dbReference>
<dbReference type="InterPro" id="IPR050309">
    <property type="entry name" value="Type-B_Carboxylest/Lipase"/>
</dbReference>
<evidence type="ECO:0000256" key="1">
    <source>
        <dbReference type="ARBA" id="ARBA00005964"/>
    </source>
</evidence>
<dbReference type="Gene3D" id="3.40.50.1820">
    <property type="entry name" value="alpha/beta hydrolase"/>
    <property type="match status" value="1"/>
</dbReference>
<feature type="domain" description="Carboxylesterase type B" evidence="4">
    <location>
        <begin position="20"/>
        <end position="521"/>
    </location>
</feature>
<comment type="similarity">
    <text evidence="1 3">Belongs to the type-B carboxylesterase/lipase family.</text>
</comment>
<evidence type="ECO:0000256" key="2">
    <source>
        <dbReference type="ARBA" id="ARBA00022801"/>
    </source>
</evidence>
<keyword evidence="3" id="KW-0732">Signal</keyword>
<feature type="chain" id="PRO_5034810434" description="Carboxylic ester hydrolase" evidence="3">
    <location>
        <begin position="19"/>
        <end position="548"/>
    </location>
</feature>
<dbReference type="Pfam" id="PF00135">
    <property type="entry name" value="COesterase"/>
    <property type="match status" value="1"/>
</dbReference>
<dbReference type="PROSITE" id="PS00122">
    <property type="entry name" value="CARBOXYLESTERASE_B_1"/>
    <property type="match status" value="1"/>
</dbReference>
<organism evidence="5 6">
    <name type="scientific">Mycena venus</name>
    <dbReference type="NCBI Taxonomy" id="2733690"/>
    <lineage>
        <taxon>Eukaryota</taxon>
        <taxon>Fungi</taxon>
        <taxon>Dikarya</taxon>
        <taxon>Basidiomycota</taxon>
        <taxon>Agaricomycotina</taxon>
        <taxon>Agaricomycetes</taxon>
        <taxon>Agaricomycetidae</taxon>
        <taxon>Agaricales</taxon>
        <taxon>Marasmiineae</taxon>
        <taxon>Mycenaceae</taxon>
        <taxon>Mycena</taxon>
    </lineage>
</organism>
<feature type="signal peptide" evidence="3">
    <location>
        <begin position="1"/>
        <end position="18"/>
    </location>
</feature>
<accession>A0A8H6YHI3</accession>
<dbReference type="InterPro" id="IPR002018">
    <property type="entry name" value="CarbesteraseB"/>
</dbReference>
<dbReference type="SUPFAM" id="SSF53474">
    <property type="entry name" value="alpha/beta-Hydrolases"/>
    <property type="match status" value="1"/>
</dbReference>
<evidence type="ECO:0000259" key="4">
    <source>
        <dbReference type="Pfam" id="PF00135"/>
    </source>
</evidence>
<dbReference type="AlphaFoldDB" id="A0A8H6YHI3"/>
<dbReference type="InterPro" id="IPR029058">
    <property type="entry name" value="AB_hydrolase_fold"/>
</dbReference>
<evidence type="ECO:0000313" key="5">
    <source>
        <dbReference type="EMBL" id="KAF7358085.1"/>
    </source>
</evidence>
<name>A0A8H6YHI3_9AGAR</name>
<comment type="caution">
    <text evidence="5">The sequence shown here is derived from an EMBL/GenBank/DDBJ whole genome shotgun (WGS) entry which is preliminary data.</text>
</comment>
<gene>
    <name evidence="5" type="ORF">MVEN_00856400</name>
</gene>
<dbReference type="InterPro" id="IPR019826">
    <property type="entry name" value="Carboxylesterase_B_AS"/>
</dbReference>
<dbReference type="EMBL" id="JACAZI010000006">
    <property type="protein sequence ID" value="KAF7358085.1"/>
    <property type="molecule type" value="Genomic_DNA"/>
</dbReference>
<reference evidence="5" key="1">
    <citation type="submission" date="2020-05" db="EMBL/GenBank/DDBJ databases">
        <title>Mycena genomes resolve the evolution of fungal bioluminescence.</title>
        <authorList>
            <person name="Tsai I.J."/>
        </authorList>
    </citation>
    <scope>NUCLEOTIDE SEQUENCE</scope>
    <source>
        <strain evidence="5">CCC161011</strain>
    </source>
</reference>
<evidence type="ECO:0000256" key="3">
    <source>
        <dbReference type="RuleBase" id="RU361235"/>
    </source>
</evidence>
<proteinExistence type="inferred from homology"/>
<keyword evidence="2 3" id="KW-0378">Hydrolase</keyword>
<evidence type="ECO:0000313" key="6">
    <source>
        <dbReference type="Proteomes" id="UP000620124"/>
    </source>
</evidence>
<sequence length="548" mass="59284">MLLLLALISVLRFLEINGSPTVRLGKTTVVGRDIPTFRQDFFGGIPFAEPPLGDLRLAPPVFKPSLDSSTFNATNFGPGCLSVLNMGPQSEDCLSINVLRPSGTSTNHKLPVMFWTYGGAFFAGVSSTFNASQIVAQSVQRGTPIIYVSFNYRLGPLGFPQGHEARTRGALNLALKDQLTALQWVQQNIHVFGGDKNKVTIFGESAGAVMSSLLFLNSPIDKLARAAIFESGSQTSLALFVPEVRETAWQNFAHGVASCASAPPNNTFDCLRKANSTEIFQGLLVPMPESNETVFAGVWNTVIDGPEGIIPDLPSVLFKRGHFVKLPFIAGTNLDEGVIAFLPQAGTLFVMQTINSTQQIASGFTDFVNPTPGTISLALQAAIQKLLALYPDDPSLGSPFNTGNNTFGLSSQFKRAAAIEGDLLWTSSRRLWIEAAASADVPTFGYLFTQPQPTSPPEEGVVHGSEIAFVYGTPPDGSASSLLLSRAMIDYWVSFTTSLTPNDGRGSKRPQWSQFTLRNKTTSAQNKMLFSISQFGVISIEWRYQYAL</sequence>
<dbReference type="GO" id="GO:0016787">
    <property type="term" value="F:hydrolase activity"/>
    <property type="evidence" value="ECO:0007669"/>
    <property type="project" value="UniProtKB-KW"/>
</dbReference>
<protein>
    <recommendedName>
        <fullName evidence="3">Carboxylic ester hydrolase</fullName>
        <ecNumber evidence="3">3.1.1.-</ecNumber>
    </recommendedName>
</protein>
<dbReference type="EC" id="3.1.1.-" evidence="3"/>
<keyword evidence="6" id="KW-1185">Reference proteome</keyword>
<dbReference type="Proteomes" id="UP000620124">
    <property type="component" value="Unassembled WGS sequence"/>
</dbReference>
<dbReference type="OrthoDB" id="408631at2759"/>